<feature type="compositionally biased region" description="Polar residues" evidence="1">
    <location>
        <begin position="26"/>
        <end position="42"/>
    </location>
</feature>
<evidence type="ECO:0000313" key="5">
    <source>
        <dbReference type="Proteomes" id="UP000186588"/>
    </source>
</evidence>
<dbReference type="PROSITE" id="PS51257">
    <property type="entry name" value="PROKAR_LIPOPROTEIN"/>
    <property type="match status" value="1"/>
</dbReference>
<dbReference type="Proteomes" id="UP000186588">
    <property type="component" value="Unassembled WGS sequence"/>
</dbReference>
<feature type="signal peptide" evidence="2">
    <location>
        <begin position="1"/>
        <end position="21"/>
    </location>
</feature>
<accession>A0A1L8CGL3</accession>
<proteinExistence type="predicted"/>
<dbReference type="RefSeq" id="WP_094750590.1">
    <property type="nucleotide sequence ID" value="NZ_BDDX01000004.1"/>
</dbReference>
<dbReference type="InterPro" id="IPR054365">
    <property type="entry name" value="Lreu_0056-like"/>
</dbReference>
<dbReference type="AlphaFoldDB" id="A0A1L8CGL3"/>
<organism evidence="4 5">
    <name type="scientific">Apilactobacillus kunkeei</name>
    <dbReference type="NCBI Taxonomy" id="148814"/>
    <lineage>
        <taxon>Bacteria</taxon>
        <taxon>Bacillati</taxon>
        <taxon>Bacillota</taxon>
        <taxon>Bacilli</taxon>
        <taxon>Lactobacillales</taxon>
        <taxon>Lactobacillaceae</taxon>
        <taxon>Apilactobacillus</taxon>
    </lineage>
</organism>
<feature type="domain" description="Lreu-0056-like" evidence="3">
    <location>
        <begin position="121"/>
        <end position="217"/>
    </location>
</feature>
<name>A0A1L8CGL3_9LACO</name>
<evidence type="ECO:0000259" key="3">
    <source>
        <dbReference type="Pfam" id="PF22125"/>
    </source>
</evidence>
<protein>
    <recommendedName>
        <fullName evidence="3">Lreu-0056-like domain-containing protein</fullName>
    </recommendedName>
</protein>
<feature type="region of interest" description="Disordered" evidence="1">
    <location>
        <begin position="26"/>
        <end position="68"/>
    </location>
</feature>
<dbReference type="Pfam" id="PF22125">
    <property type="entry name" value="Lreu_0056_like"/>
    <property type="match status" value="1"/>
</dbReference>
<sequence length="230" mass="24976">MFKKTLYIIGLAALVSLVLVGCGKSQDSNQSGKPNGAGQTSKKVAASSSTSTSSSSISSTSSSNQTNAQSLDDKTIGLLAYEWVQDEQAKAEGKKTNTDLYSHYTTVIKSKVNGNDDGNEEDYFLSRMCYNGQNSQSSKYNPKNYSSLNFNGDGVADISYSVQDSNVNIKYTDSAHQGNRSEAEAPKANSTVSIDSLVKTYYSTPAQKQHVNNFGNSILTEDEWNKQYNK</sequence>
<evidence type="ECO:0000256" key="2">
    <source>
        <dbReference type="SAM" id="SignalP"/>
    </source>
</evidence>
<evidence type="ECO:0000313" key="4">
    <source>
        <dbReference type="EMBL" id="GAT90343.1"/>
    </source>
</evidence>
<feature type="chain" id="PRO_5039243096" description="Lreu-0056-like domain-containing protein" evidence="2">
    <location>
        <begin position="22"/>
        <end position="230"/>
    </location>
</feature>
<reference evidence="4 5" key="1">
    <citation type="journal article" date="2016" name="Syst. Appl. Microbiol.">
        <title>Genomic characterization of a fructophilic bee symbiont Lactobacillus kunkeei reveals its niche-specific adaptation.</title>
        <authorList>
            <person name="Maeno S."/>
            <person name="Tanizawa Y."/>
            <person name="Kanesaki Y."/>
            <person name="Kubota E."/>
            <person name="Kumar H."/>
            <person name="Dicks L."/>
            <person name="Salminen S."/>
            <person name="Nakagawa J."/>
            <person name="Arita M."/>
            <person name="Endo A."/>
        </authorList>
    </citation>
    <scope>NUCLEOTIDE SEQUENCE [LARGE SCALE GENOMIC DNA]</scope>
    <source>
        <strain evidence="4 5">FF30-6</strain>
    </source>
</reference>
<evidence type="ECO:0000256" key="1">
    <source>
        <dbReference type="SAM" id="MobiDB-lite"/>
    </source>
</evidence>
<dbReference type="Gene3D" id="3.30.1460.60">
    <property type="match status" value="1"/>
</dbReference>
<feature type="compositionally biased region" description="Low complexity" evidence="1">
    <location>
        <begin position="47"/>
        <end position="63"/>
    </location>
</feature>
<dbReference type="EMBL" id="BDDX01000004">
    <property type="protein sequence ID" value="GAT90343.1"/>
    <property type="molecule type" value="Genomic_DNA"/>
</dbReference>
<comment type="caution">
    <text evidence="4">The sequence shown here is derived from an EMBL/GenBank/DDBJ whole genome shotgun (WGS) entry which is preliminary data.</text>
</comment>
<keyword evidence="2" id="KW-0732">Signal</keyword>
<gene>
    <name evidence="4" type="ORF">FF306_00441</name>
</gene>